<dbReference type="PANTHER" id="PTHR10869:SF235">
    <property type="entry name" value="PROCOLLAGEN-PROLINE 4-DIOXYGENASE"/>
    <property type="match status" value="1"/>
</dbReference>
<dbReference type="PROSITE" id="PS51670">
    <property type="entry name" value="SHKT"/>
    <property type="match status" value="1"/>
</dbReference>
<dbReference type="InterPro" id="IPR045054">
    <property type="entry name" value="P4HA-like"/>
</dbReference>
<dbReference type="GO" id="GO:0016020">
    <property type="term" value="C:membrane"/>
    <property type="evidence" value="ECO:0007669"/>
    <property type="project" value="UniProtKB-SubCell"/>
</dbReference>
<dbReference type="GO" id="GO:0005506">
    <property type="term" value="F:iron ion binding"/>
    <property type="evidence" value="ECO:0007669"/>
    <property type="project" value="InterPro"/>
</dbReference>
<evidence type="ECO:0000256" key="1">
    <source>
        <dbReference type="ARBA" id="ARBA00001961"/>
    </source>
</evidence>
<dbReference type="AlphaFoldDB" id="A0A8J9S6U1"/>
<dbReference type="GO" id="GO:0004656">
    <property type="term" value="F:procollagen-proline 4-dioxygenase activity"/>
    <property type="evidence" value="ECO:0007669"/>
    <property type="project" value="TreeGrafter"/>
</dbReference>
<evidence type="ECO:0000256" key="8">
    <source>
        <dbReference type="ARBA" id="ARBA00023002"/>
    </source>
</evidence>
<dbReference type="SMART" id="SM00254">
    <property type="entry name" value="ShKT"/>
    <property type="match status" value="2"/>
</dbReference>
<dbReference type="InterPro" id="IPR003582">
    <property type="entry name" value="ShKT_dom"/>
</dbReference>
<keyword evidence="10" id="KW-0472">Membrane</keyword>
<gene>
    <name evidence="13" type="ORF">PTTT1_LOCUS22637</name>
</gene>
<sequence>MKITTSTITTTGRPTRLRPIRGTNHQIGSGLRYAWWTLWTYVLLASATDVPPQQQQTCVVDATGSDQVCTEESVASGMSSTCEDLHPDCDRRAGHDDCVLNYPSMKTTCAHTCQLCDPAYYYWSAISTAGAAAASTTSPTSLEGSVLEKATISIQNVYDALAQTVQGPEPQRETTLARLQQTHQYMDRMVYGNETLQDVWVNCMNRHELCTFWASLGECDANPTYMKLQCAPACNTCDELSFDLRCPMPADDELLEAKNAWATSANTRGGDLNGMFKRIVTDPDIATKHQPTVHSAPMEHWESRDTLTNTTTEVHDDGPWVVSLEDFLTPEECAVMIQLGGDQGYEQSKDVGEQKFDGTYAAVTSNERTSTNAWCVGACDEHPVVQTIHQRMESLLNIPAVNYEHLQLLRYEETQFYGNHHDFIPFHVGRRQGPRILTVFLYLNDVEEGGGTHFALLNLVRVENVLGLRLQFEGFCSTLLTRFCGTFTAATLDDYSKGGARRDLAQCQG</sequence>
<reference evidence="13" key="1">
    <citation type="submission" date="2022-02" db="EMBL/GenBank/DDBJ databases">
        <authorList>
            <person name="Giguere J D."/>
        </authorList>
    </citation>
    <scope>NUCLEOTIDE SEQUENCE</scope>
    <source>
        <strain evidence="13">CCAP 1055/1</strain>
    </source>
</reference>
<feature type="domain" description="ShKT" evidence="12">
    <location>
        <begin position="203"/>
        <end position="237"/>
    </location>
</feature>
<dbReference type="Proteomes" id="UP000836788">
    <property type="component" value="Chromosome 19"/>
</dbReference>
<dbReference type="GO" id="GO:0005783">
    <property type="term" value="C:endoplasmic reticulum"/>
    <property type="evidence" value="ECO:0007669"/>
    <property type="project" value="TreeGrafter"/>
</dbReference>
<dbReference type="SMART" id="SM00702">
    <property type="entry name" value="P4Hc"/>
    <property type="match status" value="1"/>
</dbReference>
<feature type="compositionally biased region" description="Low complexity" evidence="11">
    <location>
        <begin position="1"/>
        <end position="14"/>
    </location>
</feature>
<dbReference type="InterPro" id="IPR044862">
    <property type="entry name" value="Pro_4_hyd_alph_FE2OG_OXY"/>
</dbReference>
<evidence type="ECO:0000256" key="3">
    <source>
        <dbReference type="ARBA" id="ARBA00004308"/>
    </source>
</evidence>
<proteinExistence type="predicted"/>
<dbReference type="EMBL" id="OU594960">
    <property type="protein sequence ID" value="CAG9283392.1"/>
    <property type="molecule type" value="Genomic_DNA"/>
</dbReference>
<dbReference type="Pfam" id="PF01549">
    <property type="entry name" value="ShK"/>
    <property type="match status" value="2"/>
</dbReference>
<dbReference type="InterPro" id="IPR006620">
    <property type="entry name" value="Pro_4_hyd_alph"/>
</dbReference>
<evidence type="ECO:0000256" key="9">
    <source>
        <dbReference type="ARBA" id="ARBA00023004"/>
    </source>
</evidence>
<evidence type="ECO:0000256" key="5">
    <source>
        <dbReference type="ARBA" id="ARBA00022723"/>
    </source>
</evidence>
<dbReference type="Pfam" id="PF13640">
    <property type="entry name" value="2OG-FeII_Oxy_3"/>
    <property type="match status" value="1"/>
</dbReference>
<accession>A0A8J9S6U1</accession>
<organism evidence="13">
    <name type="scientific">Phaeodactylum tricornutum</name>
    <name type="common">Diatom</name>
    <dbReference type="NCBI Taxonomy" id="2850"/>
    <lineage>
        <taxon>Eukaryota</taxon>
        <taxon>Sar</taxon>
        <taxon>Stramenopiles</taxon>
        <taxon>Ochrophyta</taxon>
        <taxon>Bacillariophyta</taxon>
        <taxon>Bacillariophyceae</taxon>
        <taxon>Bacillariophycidae</taxon>
        <taxon>Naviculales</taxon>
        <taxon>Phaeodactylaceae</taxon>
        <taxon>Phaeodactylum</taxon>
    </lineage>
</organism>
<dbReference type="Gene3D" id="2.60.120.620">
    <property type="entry name" value="q2cbj1_9rhob like domain"/>
    <property type="match status" value="1"/>
</dbReference>
<evidence type="ECO:0000256" key="2">
    <source>
        <dbReference type="ARBA" id="ARBA00004167"/>
    </source>
</evidence>
<feature type="region of interest" description="Disordered" evidence="11">
    <location>
        <begin position="1"/>
        <end position="21"/>
    </location>
</feature>
<evidence type="ECO:0000256" key="7">
    <source>
        <dbReference type="ARBA" id="ARBA00022989"/>
    </source>
</evidence>
<keyword evidence="4" id="KW-0812">Transmembrane</keyword>
<dbReference type="GO" id="GO:0031418">
    <property type="term" value="F:L-ascorbic acid binding"/>
    <property type="evidence" value="ECO:0007669"/>
    <property type="project" value="InterPro"/>
</dbReference>
<protein>
    <recommendedName>
        <fullName evidence="12">ShKT domain-containing protein</fullName>
    </recommendedName>
</protein>
<dbReference type="PANTHER" id="PTHR10869">
    <property type="entry name" value="PROLYL 4-HYDROXYLASE ALPHA SUBUNIT"/>
    <property type="match status" value="1"/>
</dbReference>
<comment type="subcellular location">
    <subcellularLocation>
        <location evidence="3">Endomembrane system</location>
    </subcellularLocation>
    <subcellularLocation>
        <location evidence="2">Membrane</location>
        <topology evidence="2">Single-pass membrane protein</topology>
    </subcellularLocation>
</comment>
<keyword evidence="7" id="KW-1133">Transmembrane helix</keyword>
<evidence type="ECO:0000259" key="12">
    <source>
        <dbReference type="PROSITE" id="PS51670"/>
    </source>
</evidence>
<evidence type="ECO:0000256" key="11">
    <source>
        <dbReference type="SAM" id="MobiDB-lite"/>
    </source>
</evidence>
<name>A0A8J9S6U1_PHATR</name>
<evidence type="ECO:0000313" key="13">
    <source>
        <dbReference type="EMBL" id="CAG9283392.1"/>
    </source>
</evidence>
<keyword evidence="9" id="KW-0408">Iron</keyword>
<keyword evidence="5" id="KW-0479">Metal-binding</keyword>
<keyword evidence="6" id="KW-0223">Dioxygenase</keyword>
<evidence type="ECO:0000256" key="10">
    <source>
        <dbReference type="ARBA" id="ARBA00023136"/>
    </source>
</evidence>
<evidence type="ECO:0000256" key="6">
    <source>
        <dbReference type="ARBA" id="ARBA00022964"/>
    </source>
</evidence>
<evidence type="ECO:0000256" key="4">
    <source>
        <dbReference type="ARBA" id="ARBA00022692"/>
    </source>
</evidence>
<comment type="cofactor">
    <cofactor evidence="1">
        <name>L-ascorbate</name>
        <dbReference type="ChEBI" id="CHEBI:38290"/>
    </cofactor>
</comment>
<keyword evidence="8" id="KW-0560">Oxidoreductase</keyword>